<dbReference type="FunFam" id="1.10.10.60:FF:000010">
    <property type="entry name" value="Transcriptional activator Myb isoform A"/>
    <property type="match status" value="1"/>
</dbReference>
<dbReference type="PANTHER" id="PTHR45614:SF273">
    <property type="entry name" value="MYB DOMAIN PROTEIN 100-RELATED"/>
    <property type="match status" value="1"/>
</dbReference>
<accession>A0A921RYG0</accession>
<dbReference type="AlphaFoldDB" id="A0A921RYG0"/>
<evidence type="ECO:0000256" key="3">
    <source>
        <dbReference type="SAM" id="MobiDB-lite"/>
    </source>
</evidence>
<evidence type="ECO:0000256" key="2">
    <source>
        <dbReference type="ARBA" id="ARBA00023125"/>
    </source>
</evidence>
<dbReference type="InterPro" id="IPR001005">
    <property type="entry name" value="SANT/Myb"/>
</dbReference>
<evidence type="ECO:0000313" key="7">
    <source>
        <dbReference type="Proteomes" id="UP000807115"/>
    </source>
</evidence>
<organism evidence="6 7">
    <name type="scientific">Sorghum bicolor</name>
    <name type="common">Sorghum</name>
    <name type="synonym">Sorghum vulgare</name>
    <dbReference type="NCBI Taxonomy" id="4558"/>
    <lineage>
        <taxon>Eukaryota</taxon>
        <taxon>Viridiplantae</taxon>
        <taxon>Streptophyta</taxon>
        <taxon>Embryophyta</taxon>
        <taxon>Tracheophyta</taxon>
        <taxon>Spermatophyta</taxon>
        <taxon>Magnoliopsida</taxon>
        <taxon>Liliopsida</taxon>
        <taxon>Poales</taxon>
        <taxon>Poaceae</taxon>
        <taxon>PACMAD clade</taxon>
        <taxon>Panicoideae</taxon>
        <taxon>Andropogonodae</taxon>
        <taxon>Andropogoneae</taxon>
        <taxon>Sorghinae</taxon>
        <taxon>Sorghum</taxon>
    </lineage>
</organism>
<dbReference type="InterPro" id="IPR017930">
    <property type="entry name" value="Myb_dom"/>
</dbReference>
<feature type="domain" description="Myb-like" evidence="4">
    <location>
        <begin position="152"/>
        <end position="202"/>
    </location>
</feature>
<dbReference type="Pfam" id="PF00249">
    <property type="entry name" value="Myb_DNA-binding"/>
    <property type="match status" value="2"/>
</dbReference>
<feature type="region of interest" description="Disordered" evidence="3">
    <location>
        <begin position="81"/>
        <end position="104"/>
    </location>
</feature>
<evidence type="ECO:0000313" key="6">
    <source>
        <dbReference type="EMBL" id="KAG0548433.1"/>
    </source>
</evidence>
<dbReference type="Gene3D" id="1.10.10.60">
    <property type="entry name" value="Homeodomain-like"/>
    <property type="match status" value="2"/>
</dbReference>
<dbReference type="PROSITE" id="PS51294">
    <property type="entry name" value="HTH_MYB"/>
    <property type="match status" value="2"/>
</dbReference>
<feature type="region of interest" description="Disordered" evidence="3">
    <location>
        <begin position="239"/>
        <end position="260"/>
    </location>
</feature>
<keyword evidence="1" id="KW-0677">Repeat</keyword>
<feature type="domain" description="Myb-like" evidence="4">
    <location>
        <begin position="100"/>
        <end position="151"/>
    </location>
</feature>
<feature type="domain" description="HTH myb-type" evidence="5">
    <location>
        <begin position="100"/>
        <end position="155"/>
    </location>
</feature>
<comment type="caution">
    <text evidence="6">The sequence shown here is derived from an EMBL/GenBank/DDBJ whole genome shotgun (WGS) entry which is preliminary data.</text>
</comment>
<evidence type="ECO:0000259" key="5">
    <source>
        <dbReference type="PROSITE" id="PS51294"/>
    </source>
</evidence>
<sequence length="455" mass="47773">MDSGSSVRFGHQDVAAAGGVHPGNGAHPALPGAGMTMPAGMASLLVGRLGMQAPPGVVLPGGALTSAGYGGIMSSALRAAWSGAQQKQPPQPQQAVGGYRAHQHKGPWTEAEDVILREMVMKHGDRKWAVIAQSLPGRVGKQCRERWTNHLRPDLKKTLWTEEDDMALIKAHKRCGNHWSTIATFLPGRSENAVKNHWNATKRSLKAKRRLKKKNNAQQVPPGQWSVLEEYIRSVYPDLADGAAPTPPPEEDSSPPSSYNNLGSYSYGGEVISSPQSSAAAAAAAAAAAVAAAAAPPGAAFDQLTAMGLYLGASSSSAPPSANLGAMNMNSDAVAPFLQLDLNTYYGAPTMQLMPPMGPHMMEHDHHHQQAAASYAAAAAANLITYPFVDNMMWQSPFAVHHTSAAYGGGDASGAGPSNAAGAAVPDDVDVVQMASREFLTPSEDEVTLDLARFH</sequence>
<reference evidence="6" key="1">
    <citation type="journal article" date="2019" name="BMC Genomics">
        <title>A new reference genome for Sorghum bicolor reveals high levels of sequence similarity between sweet and grain genotypes: implications for the genetics of sugar metabolism.</title>
        <authorList>
            <person name="Cooper E.A."/>
            <person name="Brenton Z.W."/>
            <person name="Flinn B.S."/>
            <person name="Jenkins J."/>
            <person name="Shu S."/>
            <person name="Flowers D."/>
            <person name="Luo F."/>
            <person name="Wang Y."/>
            <person name="Xia P."/>
            <person name="Barry K."/>
            <person name="Daum C."/>
            <person name="Lipzen A."/>
            <person name="Yoshinaga Y."/>
            <person name="Schmutz J."/>
            <person name="Saski C."/>
            <person name="Vermerris W."/>
            <person name="Kresovich S."/>
        </authorList>
    </citation>
    <scope>NUCLEOTIDE SEQUENCE</scope>
</reference>
<dbReference type="EMBL" id="CM027680">
    <property type="protein sequence ID" value="KAG0548433.1"/>
    <property type="molecule type" value="Genomic_DNA"/>
</dbReference>
<name>A0A921RYG0_SORBI</name>
<dbReference type="CDD" id="cd00167">
    <property type="entry name" value="SANT"/>
    <property type="match status" value="2"/>
</dbReference>
<dbReference type="Proteomes" id="UP000807115">
    <property type="component" value="Chromosome 1"/>
</dbReference>
<dbReference type="PROSITE" id="PS50090">
    <property type="entry name" value="MYB_LIKE"/>
    <property type="match status" value="2"/>
</dbReference>
<protein>
    <submittedName>
        <fullName evidence="6">Uncharacterized protein</fullName>
    </submittedName>
</protein>
<evidence type="ECO:0000259" key="4">
    <source>
        <dbReference type="PROSITE" id="PS50090"/>
    </source>
</evidence>
<dbReference type="InterPro" id="IPR009057">
    <property type="entry name" value="Homeodomain-like_sf"/>
</dbReference>
<reference evidence="6" key="2">
    <citation type="submission" date="2020-10" db="EMBL/GenBank/DDBJ databases">
        <authorList>
            <person name="Cooper E.A."/>
            <person name="Brenton Z.W."/>
            <person name="Flinn B.S."/>
            <person name="Jenkins J."/>
            <person name="Shu S."/>
            <person name="Flowers D."/>
            <person name="Luo F."/>
            <person name="Wang Y."/>
            <person name="Xia P."/>
            <person name="Barry K."/>
            <person name="Daum C."/>
            <person name="Lipzen A."/>
            <person name="Yoshinaga Y."/>
            <person name="Schmutz J."/>
            <person name="Saski C."/>
            <person name="Vermerris W."/>
            <person name="Kresovich S."/>
        </authorList>
    </citation>
    <scope>NUCLEOTIDE SEQUENCE</scope>
</reference>
<dbReference type="PANTHER" id="PTHR45614">
    <property type="entry name" value="MYB PROTEIN-RELATED"/>
    <property type="match status" value="1"/>
</dbReference>
<dbReference type="SMART" id="SM00717">
    <property type="entry name" value="SANT"/>
    <property type="match status" value="2"/>
</dbReference>
<dbReference type="InterPro" id="IPR050560">
    <property type="entry name" value="MYB_TF"/>
</dbReference>
<dbReference type="SUPFAM" id="SSF46689">
    <property type="entry name" value="Homeodomain-like"/>
    <property type="match status" value="1"/>
</dbReference>
<feature type="domain" description="HTH myb-type" evidence="5">
    <location>
        <begin position="156"/>
        <end position="206"/>
    </location>
</feature>
<dbReference type="GO" id="GO:0003677">
    <property type="term" value="F:DNA binding"/>
    <property type="evidence" value="ECO:0007669"/>
    <property type="project" value="UniProtKB-KW"/>
</dbReference>
<evidence type="ECO:0000256" key="1">
    <source>
        <dbReference type="ARBA" id="ARBA00022737"/>
    </source>
</evidence>
<keyword evidence="2" id="KW-0238">DNA-binding</keyword>
<proteinExistence type="predicted"/>
<gene>
    <name evidence="6" type="ORF">BDA96_01G166900</name>
</gene>